<accession>A0AC61R2F3</accession>
<reference evidence="1" key="1">
    <citation type="submission" date="2019-04" db="EMBL/GenBank/DDBJ databases">
        <title>Microbes associate with the intestines of laboratory mice.</title>
        <authorList>
            <person name="Navarre W."/>
            <person name="Wong E."/>
            <person name="Huang K."/>
            <person name="Tropini C."/>
            <person name="Ng K."/>
            <person name="Yu B."/>
        </authorList>
    </citation>
    <scope>NUCLEOTIDE SEQUENCE</scope>
    <source>
        <strain evidence="1">NM72_1-8</strain>
    </source>
</reference>
<dbReference type="Proteomes" id="UP000307720">
    <property type="component" value="Unassembled WGS sequence"/>
</dbReference>
<evidence type="ECO:0000313" key="1">
    <source>
        <dbReference type="EMBL" id="TGX99523.1"/>
    </source>
</evidence>
<organism evidence="1 2">
    <name type="scientific">Hominisplanchenecus murintestinalis</name>
    <dbReference type="NCBI Taxonomy" id="2941517"/>
    <lineage>
        <taxon>Bacteria</taxon>
        <taxon>Bacillati</taxon>
        <taxon>Bacillota</taxon>
        <taxon>Clostridia</taxon>
        <taxon>Lachnospirales</taxon>
        <taxon>Lachnospiraceae</taxon>
        <taxon>Hominisplanchenecus</taxon>
    </lineage>
</organism>
<dbReference type="EMBL" id="SRZB01000007">
    <property type="protein sequence ID" value="TGX99523.1"/>
    <property type="molecule type" value="Genomic_DNA"/>
</dbReference>
<comment type="caution">
    <text evidence="1">The sequence shown here is derived from an EMBL/GenBank/DDBJ whole genome shotgun (WGS) entry which is preliminary data.</text>
</comment>
<keyword evidence="2" id="KW-1185">Reference proteome</keyword>
<name>A0AC61R2F3_9FIRM</name>
<protein>
    <submittedName>
        <fullName evidence="1">Uncharacterized protein</fullName>
    </submittedName>
</protein>
<gene>
    <name evidence="1" type="ORF">E5357_05515</name>
</gene>
<proteinExistence type="predicted"/>
<evidence type="ECO:0000313" key="2">
    <source>
        <dbReference type="Proteomes" id="UP000307720"/>
    </source>
</evidence>
<sequence length="451" mass="51434">MKRLLFPFYRISLWIIGRIPDSIWKEKKRETAERQSILNPGKKPEPEKYYAWRLAAVMAILFWGMGLAVFVEIMMGRAEESMLSMHLLRPAYGEGYRETELEVSIEGESGNMVLPIQISEQEYTAEEIQEIFKEITGELEQQITGENPSLEKVRNDLVFPASLYGGAVEAEWMVSPADLLDTKGQILREPEETGELAEIRVLLKYREYQAEYTCYACIYPPARTEGEMLGKHLKEEVVRADEKGKYENKLILPEAVDGRKVIWKKPSLHMGAYLGVLVVIGAALVWIQQKKSIQKLEQQRKIQLIRDYPEILFKMAMLLGAGLTLKGTFRKIAEEYREQKPEKLRYAYEEMWAACKEMENGVGEAAAYEKFGKRCGEPGYIKLGSILSQNLKKGAKGLQELLEQEAETGFEDRKHAARKLGEEAGTKLLFPMMLMLAIVLVVLTVPAVMSF</sequence>